<keyword evidence="5" id="KW-1185">Reference proteome</keyword>
<proteinExistence type="predicted"/>
<evidence type="ECO:0000259" key="3">
    <source>
        <dbReference type="Pfam" id="PF09990"/>
    </source>
</evidence>
<protein>
    <submittedName>
        <fullName evidence="4">Universal stress protein</fullName>
    </submittedName>
</protein>
<dbReference type="CDD" id="cd00293">
    <property type="entry name" value="USP-like"/>
    <property type="match status" value="1"/>
</dbReference>
<dbReference type="InterPro" id="IPR006016">
    <property type="entry name" value="UspA"/>
</dbReference>
<dbReference type="EMBL" id="VCQU01000001">
    <property type="protein sequence ID" value="NMN93958.1"/>
    <property type="molecule type" value="Genomic_DNA"/>
</dbReference>
<dbReference type="Gene3D" id="3.40.50.12370">
    <property type="match status" value="1"/>
</dbReference>
<dbReference type="Pfam" id="PF09990">
    <property type="entry name" value="DUF2231"/>
    <property type="match status" value="1"/>
</dbReference>
<dbReference type="InterPro" id="IPR019251">
    <property type="entry name" value="DUF2231_TM"/>
</dbReference>
<dbReference type="AlphaFoldDB" id="A0A848K949"/>
<feature type="domain" description="DUF2231" evidence="3">
    <location>
        <begin position="155"/>
        <end position="311"/>
    </location>
</feature>
<feature type="transmembrane region" description="Helical" evidence="1">
    <location>
        <begin position="236"/>
        <end position="256"/>
    </location>
</feature>
<accession>A0A848K949</accession>
<comment type="caution">
    <text evidence="4">The sequence shown here is derived from an EMBL/GenBank/DDBJ whole genome shotgun (WGS) entry which is preliminary data.</text>
</comment>
<evidence type="ECO:0000256" key="1">
    <source>
        <dbReference type="SAM" id="Phobius"/>
    </source>
</evidence>
<reference evidence="4 5" key="1">
    <citation type="submission" date="2019-05" db="EMBL/GenBank/DDBJ databases">
        <authorList>
            <person name="Lee S.D."/>
        </authorList>
    </citation>
    <scope>NUCLEOTIDE SEQUENCE [LARGE SCALE GENOMIC DNA]</scope>
    <source>
        <strain evidence="4 5">YC2-7</strain>
    </source>
</reference>
<feature type="transmembrane region" description="Helical" evidence="1">
    <location>
        <begin position="190"/>
        <end position="209"/>
    </location>
</feature>
<name>A0A848K949_9NOCA</name>
<dbReference type="SUPFAM" id="SSF52402">
    <property type="entry name" value="Adenine nucleotide alpha hydrolases-like"/>
    <property type="match status" value="1"/>
</dbReference>
<feature type="transmembrane region" description="Helical" evidence="1">
    <location>
        <begin position="277"/>
        <end position="300"/>
    </location>
</feature>
<evidence type="ECO:0000313" key="5">
    <source>
        <dbReference type="Proteomes" id="UP000535543"/>
    </source>
</evidence>
<feature type="transmembrane region" description="Helical" evidence="1">
    <location>
        <begin position="161"/>
        <end position="183"/>
    </location>
</feature>
<keyword evidence="1" id="KW-0812">Transmembrane</keyword>
<dbReference type="RefSeq" id="WP_169584640.1">
    <property type="nucleotide sequence ID" value="NZ_VCQU01000001.1"/>
</dbReference>
<dbReference type="Proteomes" id="UP000535543">
    <property type="component" value="Unassembled WGS sequence"/>
</dbReference>
<keyword evidence="1" id="KW-0472">Membrane</keyword>
<sequence length="313" mass="33933">MSWTPAAPEGRIVVGVNGSIWSYAALHWAVEEGATTGRCVETVTVGHTDPPSAALRPAEGLLETLNNNDLLVLGNSGRGRIHDAFRGPVATECVLRARCPVTVVTPSARLHFRSKTVDLLVVLVLTDFSQLGALRWLDRLDRIDWRTMGPTTISGIPAHPLLVHFVVVLVPIAAILTLCSVLWPAAHRRLGIITPVIALVTLALVPITTNAGEWLEHRESQPGPLLRKHAELGDQLLVWAIGVFLASAIWWTMHDARTVGWLSRRLGFVESLAANKIANVVIIVAGTVFAIGSLIMIYRIGDSGAQSVWHDRG</sequence>
<feature type="domain" description="UspA" evidence="2">
    <location>
        <begin position="66"/>
        <end position="104"/>
    </location>
</feature>
<evidence type="ECO:0000259" key="2">
    <source>
        <dbReference type="Pfam" id="PF00582"/>
    </source>
</evidence>
<gene>
    <name evidence="4" type="ORF">FGL95_02780</name>
</gene>
<organism evidence="4 5">
    <name type="scientific">Antrihabitans stalactiti</name>
    <dbReference type="NCBI Taxonomy" id="2584121"/>
    <lineage>
        <taxon>Bacteria</taxon>
        <taxon>Bacillati</taxon>
        <taxon>Actinomycetota</taxon>
        <taxon>Actinomycetes</taxon>
        <taxon>Mycobacteriales</taxon>
        <taxon>Nocardiaceae</taxon>
        <taxon>Antrihabitans</taxon>
    </lineage>
</organism>
<keyword evidence="1" id="KW-1133">Transmembrane helix</keyword>
<evidence type="ECO:0000313" key="4">
    <source>
        <dbReference type="EMBL" id="NMN93958.1"/>
    </source>
</evidence>
<dbReference type="Pfam" id="PF00582">
    <property type="entry name" value="Usp"/>
    <property type="match status" value="1"/>
</dbReference>
<reference evidence="4 5" key="2">
    <citation type="submission" date="2020-06" db="EMBL/GenBank/DDBJ databases">
        <title>Antribacter stalactiti gen. nov., sp. nov., a new member of the family Nacardiaceae isolated from a cave.</title>
        <authorList>
            <person name="Kim I.S."/>
        </authorList>
    </citation>
    <scope>NUCLEOTIDE SEQUENCE [LARGE SCALE GENOMIC DNA]</scope>
    <source>
        <strain evidence="4 5">YC2-7</strain>
    </source>
</reference>